<protein>
    <submittedName>
        <fullName evidence="2">Rrf2 family transcriptional regulator</fullName>
    </submittedName>
</protein>
<keyword evidence="1" id="KW-0238">DNA-binding</keyword>
<dbReference type="PROSITE" id="PS01332">
    <property type="entry name" value="HTH_RRF2_1"/>
    <property type="match status" value="1"/>
</dbReference>
<dbReference type="SUPFAM" id="SSF46785">
    <property type="entry name" value="Winged helix' DNA-binding domain"/>
    <property type="match status" value="1"/>
</dbReference>
<gene>
    <name evidence="2" type="ORF">KJ970_17940</name>
</gene>
<dbReference type="GO" id="GO:0003677">
    <property type="term" value="F:DNA binding"/>
    <property type="evidence" value="ECO:0007669"/>
    <property type="project" value="UniProtKB-KW"/>
</dbReference>
<dbReference type="PANTHER" id="PTHR33221">
    <property type="entry name" value="WINGED HELIX-TURN-HELIX TRANSCRIPTIONAL REGULATOR, RRF2 FAMILY"/>
    <property type="match status" value="1"/>
</dbReference>
<dbReference type="Proteomes" id="UP000777784">
    <property type="component" value="Unassembled WGS sequence"/>
</dbReference>
<dbReference type="Pfam" id="PF02082">
    <property type="entry name" value="Rrf2"/>
    <property type="match status" value="1"/>
</dbReference>
<evidence type="ECO:0000313" key="2">
    <source>
        <dbReference type="EMBL" id="MBU2692803.1"/>
    </source>
</evidence>
<dbReference type="InterPro" id="IPR030489">
    <property type="entry name" value="TR_Rrf2-type_CS"/>
</dbReference>
<evidence type="ECO:0000313" key="3">
    <source>
        <dbReference type="Proteomes" id="UP000777784"/>
    </source>
</evidence>
<dbReference type="EMBL" id="JAHJDP010000100">
    <property type="protein sequence ID" value="MBU2692803.1"/>
    <property type="molecule type" value="Genomic_DNA"/>
</dbReference>
<dbReference type="InterPro" id="IPR036388">
    <property type="entry name" value="WH-like_DNA-bd_sf"/>
</dbReference>
<dbReference type="AlphaFoldDB" id="A0A948S009"/>
<accession>A0A948S009</accession>
<dbReference type="InterPro" id="IPR000944">
    <property type="entry name" value="Tscrpt_reg_Rrf2"/>
</dbReference>
<dbReference type="PROSITE" id="PS51197">
    <property type="entry name" value="HTH_RRF2_2"/>
    <property type="match status" value="1"/>
</dbReference>
<dbReference type="GO" id="GO:0005829">
    <property type="term" value="C:cytosol"/>
    <property type="evidence" value="ECO:0007669"/>
    <property type="project" value="TreeGrafter"/>
</dbReference>
<dbReference type="InterPro" id="IPR036390">
    <property type="entry name" value="WH_DNA-bd_sf"/>
</dbReference>
<proteinExistence type="predicted"/>
<sequence length="162" mass="17979">MKLSNKGLYSLRVLRHLAEDYGKEPLSVAYLSREEGLPLKYLEQILSLLRKSGLLMSRRGKDGGYSLIRPPEEITVGDVIRAVEGPLAPLLCASVEMDHKKFCDCPHEIENCWIRLLMLQVRENISAVLDQYTLATMVMGPRSQESEAQVGMGGGVADSDSD</sequence>
<organism evidence="2 3">
    <name type="scientific">Eiseniibacteriota bacterium</name>
    <dbReference type="NCBI Taxonomy" id="2212470"/>
    <lineage>
        <taxon>Bacteria</taxon>
        <taxon>Candidatus Eiseniibacteriota</taxon>
    </lineage>
</organism>
<dbReference type="Gene3D" id="1.10.10.10">
    <property type="entry name" value="Winged helix-like DNA-binding domain superfamily/Winged helix DNA-binding domain"/>
    <property type="match status" value="1"/>
</dbReference>
<comment type="caution">
    <text evidence="2">The sequence shown here is derived from an EMBL/GenBank/DDBJ whole genome shotgun (WGS) entry which is preliminary data.</text>
</comment>
<evidence type="ECO:0000256" key="1">
    <source>
        <dbReference type="ARBA" id="ARBA00023125"/>
    </source>
</evidence>
<dbReference type="NCBIfam" id="TIGR00738">
    <property type="entry name" value="rrf2_super"/>
    <property type="match status" value="1"/>
</dbReference>
<dbReference type="GO" id="GO:0003700">
    <property type="term" value="F:DNA-binding transcription factor activity"/>
    <property type="evidence" value="ECO:0007669"/>
    <property type="project" value="TreeGrafter"/>
</dbReference>
<dbReference type="PANTHER" id="PTHR33221:SF5">
    <property type="entry name" value="HTH-TYPE TRANSCRIPTIONAL REGULATOR ISCR"/>
    <property type="match status" value="1"/>
</dbReference>
<reference evidence="2" key="1">
    <citation type="submission" date="2021-05" db="EMBL/GenBank/DDBJ databases">
        <title>Energy efficiency and biological interactions define the core microbiome of deep oligotrophic groundwater.</title>
        <authorList>
            <person name="Mehrshad M."/>
            <person name="Lopez-Fernandez M."/>
            <person name="Bell E."/>
            <person name="Bernier-Latmani R."/>
            <person name="Bertilsson S."/>
            <person name="Dopson M."/>
        </authorList>
    </citation>
    <scope>NUCLEOTIDE SEQUENCE</scope>
    <source>
        <strain evidence="2">Modern_marine.mb.64</strain>
    </source>
</reference>
<name>A0A948S009_UNCEI</name>